<reference evidence="2 3" key="1">
    <citation type="submission" date="2015-05" db="EMBL/GenBank/DDBJ databases">
        <authorList>
            <person name="Tang B."/>
            <person name="Yu Y."/>
        </authorList>
    </citation>
    <scope>NUCLEOTIDE SEQUENCE [LARGE SCALE GENOMIC DNA]</scope>
    <source>
        <strain evidence="2 3">DSM 7029</strain>
    </source>
</reference>
<feature type="transmembrane region" description="Helical" evidence="1">
    <location>
        <begin position="41"/>
        <end position="57"/>
    </location>
</feature>
<keyword evidence="1" id="KW-0812">Transmembrane</keyword>
<protein>
    <submittedName>
        <fullName evidence="2">Transport protein</fullName>
    </submittedName>
</protein>
<evidence type="ECO:0000256" key="1">
    <source>
        <dbReference type="SAM" id="Phobius"/>
    </source>
</evidence>
<dbReference type="KEGG" id="pbh:AAW51_5263"/>
<accession>A0A0G3BRA4</accession>
<feature type="transmembrane region" description="Helical" evidence="1">
    <location>
        <begin position="69"/>
        <end position="87"/>
    </location>
</feature>
<name>A0A0G3BRA4_9BURK</name>
<evidence type="ECO:0000313" key="3">
    <source>
        <dbReference type="Proteomes" id="UP000035352"/>
    </source>
</evidence>
<dbReference type="EMBL" id="CP011371">
    <property type="protein sequence ID" value="AKJ31954.1"/>
    <property type="molecule type" value="Genomic_DNA"/>
</dbReference>
<evidence type="ECO:0000313" key="2">
    <source>
        <dbReference type="EMBL" id="AKJ31954.1"/>
    </source>
</evidence>
<keyword evidence="3" id="KW-1185">Reference proteome</keyword>
<gene>
    <name evidence="2" type="ORF">AAW51_5263</name>
</gene>
<keyword evidence="1" id="KW-1133">Transmembrane helix</keyword>
<sequence length="145" mass="16146">MPVCAALACVLWVLLWAAAWLVALAFTGVEPLFATRHAAFYLFWFAALTITFVNAAFRDGRETRSFPDWMAQSLSLAWLAMPALALLGDWGLGQRVPQHGWTEDRLWGAVVGLLVTLYAFGYAASVLMRRRGWMAPDLPLTSSWP</sequence>
<proteinExistence type="predicted"/>
<feature type="transmembrane region" description="Helical" evidence="1">
    <location>
        <begin position="107"/>
        <end position="128"/>
    </location>
</feature>
<keyword evidence="1" id="KW-0472">Membrane</keyword>
<dbReference type="Proteomes" id="UP000035352">
    <property type="component" value="Chromosome"/>
</dbReference>
<dbReference type="STRING" id="413882.AAW51_5263"/>
<organism evidence="2 3">
    <name type="scientific">Caldimonas brevitalea</name>
    <dbReference type="NCBI Taxonomy" id="413882"/>
    <lineage>
        <taxon>Bacteria</taxon>
        <taxon>Pseudomonadati</taxon>
        <taxon>Pseudomonadota</taxon>
        <taxon>Betaproteobacteria</taxon>
        <taxon>Burkholderiales</taxon>
        <taxon>Sphaerotilaceae</taxon>
        <taxon>Caldimonas</taxon>
    </lineage>
</organism>
<dbReference type="AlphaFoldDB" id="A0A0G3BRA4"/>